<name>A0A921T048_9FIRM</name>
<accession>A0A921T048</accession>
<feature type="transmembrane region" description="Helical" evidence="1">
    <location>
        <begin position="367"/>
        <end position="391"/>
    </location>
</feature>
<evidence type="ECO:0000313" key="2">
    <source>
        <dbReference type="EMBL" id="HJG97299.1"/>
    </source>
</evidence>
<evidence type="ECO:0000313" key="3">
    <source>
        <dbReference type="Proteomes" id="UP000776700"/>
    </source>
</evidence>
<dbReference type="InterPro" id="IPR001646">
    <property type="entry name" value="5peptide_repeat"/>
</dbReference>
<comment type="caution">
    <text evidence="2">The sequence shown here is derived from an EMBL/GenBank/DDBJ whole genome shotgun (WGS) entry which is preliminary data.</text>
</comment>
<protein>
    <submittedName>
        <fullName evidence="2">Pentapeptide repeat-containing protein</fullName>
    </submittedName>
</protein>
<sequence length="396" mass="45884">MAYINFKEEKFKGKIQIEERKKNNKILYQSILKNKDNLNGIYPNLKYSFKKIIDKNIGKNGVLSEEDFKEISNEDIVCSKFIDCTFKNIKFKDCKFIGCVFENCKFAEGGVSFENCIFIKEYSEKLPSLNRKDNLGCSFYNCNIYARFLNSDISYTIFENCKLQNISIEQTNASNCIIINSELDKFEIIDCDFRGFKTFNTYMIDFAFEDKFLTKFDEKTFFDKISLKKKDKEEYEGMYTVYENIANKYKDNNLNSNFGEYYYLCKCIERKSLKLLPKLGSYLYWIICGYGERPFFCVFSALAIIIIFSFLYLITGIDINGSVISYNFSNIHTWNIAKFIKDFNEALNLSVGMFAGVGIDNGKPTEIGYMVTNLEMLIGVVLIGVGVGTIARKVIR</sequence>
<dbReference type="AlphaFoldDB" id="A0A921T048"/>
<proteinExistence type="predicted"/>
<dbReference type="SUPFAM" id="SSF141571">
    <property type="entry name" value="Pentapeptide repeat-like"/>
    <property type="match status" value="1"/>
</dbReference>
<keyword evidence="1" id="KW-0472">Membrane</keyword>
<keyword evidence="1" id="KW-1133">Transmembrane helix</keyword>
<dbReference type="Gene3D" id="2.160.20.80">
    <property type="entry name" value="E3 ubiquitin-protein ligase SopA"/>
    <property type="match status" value="1"/>
</dbReference>
<gene>
    <name evidence="2" type="ORF">K8V90_09380</name>
</gene>
<reference evidence="2" key="2">
    <citation type="submission" date="2021-09" db="EMBL/GenBank/DDBJ databases">
        <authorList>
            <person name="Gilroy R."/>
        </authorList>
    </citation>
    <scope>NUCLEOTIDE SEQUENCE</scope>
    <source>
        <strain evidence="2">1277</strain>
    </source>
</reference>
<keyword evidence="1" id="KW-0812">Transmembrane</keyword>
<organism evidence="2 3">
    <name type="scientific">Romboutsia timonensis</name>
    <dbReference type="NCBI Taxonomy" id="1776391"/>
    <lineage>
        <taxon>Bacteria</taxon>
        <taxon>Bacillati</taxon>
        <taxon>Bacillota</taxon>
        <taxon>Clostridia</taxon>
        <taxon>Peptostreptococcales</taxon>
        <taxon>Peptostreptococcaceae</taxon>
        <taxon>Romboutsia</taxon>
    </lineage>
</organism>
<dbReference type="EMBL" id="DYUB01000296">
    <property type="protein sequence ID" value="HJG97299.1"/>
    <property type="molecule type" value="Genomic_DNA"/>
</dbReference>
<feature type="transmembrane region" description="Helical" evidence="1">
    <location>
        <begin position="295"/>
        <end position="314"/>
    </location>
</feature>
<dbReference type="Pfam" id="PF13576">
    <property type="entry name" value="Pentapeptide_3"/>
    <property type="match status" value="1"/>
</dbReference>
<reference evidence="2" key="1">
    <citation type="journal article" date="2021" name="PeerJ">
        <title>Extensive microbial diversity within the chicken gut microbiome revealed by metagenomics and culture.</title>
        <authorList>
            <person name="Gilroy R."/>
            <person name="Ravi A."/>
            <person name="Getino M."/>
            <person name="Pursley I."/>
            <person name="Horton D.L."/>
            <person name="Alikhan N.F."/>
            <person name="Baker D."/>
            <person name="Gharbi K."/>
            <person name="Hall N."/>
            <person name="Watson M."/>
            <person name="Adriaenssens E.M."/>
            <person name="Foster-Nyarko E."/>
            <person name="Jarju S."/>
            <person name="Secka A."/>
            <person name="Antonio M."/>
            <person name="Oren A."/>
            <person name="Chaudhuri R.R."/>
            <person name="La Ragione R."/>
            <person name="Hildebrand F."/>
            <person name="Pallen M.J."/>
        </authorList>
    </citation>
    <scope>NUCLEOTIDE SEQUENCE</scope>
    <source>
        <strain evidence="2">1277</strain>
    </source>
</reference>
<evidence type="ECO:0000256" key="1">
    <source>
        <dbReference type="SAM" id="Phobius"/>
    </source>
</evidence>
<dbReference type="Proteomes" id="UP000776700">
    <property type="component" value="Unassembled WGS sequence"/>
</dbReference>